<feature type="region of interest" description="Disordered" evidence="1">
    <location>
        <begin position="1"/>
        <end position="60"/>
    </location>
</feature>
<evidence type="ECO:0000313" key="4">
    <source>
        <dbReference type="Proteomes" id="UP000292919"/>
    </source>
</evidence>
<reference evidence="3 4" key="1">
    <citation type="submission" date="2018-12" db="EMBL/GenBank/DDBJ databases">
        <title>First genome draft of Desulfovibrio legallis sp. nov.</title>
        <authorList>
            <person name="Ben Dhia O."/>
            <person name="Najjari A."/>
            <person name="Ferjani R."/>
            <person name="Fhoula I."/>
            <person name="Fardeau M.-L."/>
            <person name="Boudabbous A."/>
            <person name="Ouzari H.I."/>
        </authorList>
    </citation>
    <scope>NUCLEOTIDE SEQUENCE [LARGE SCALE GENOMIC DNA]</scope>
    <source>
        <strain evidence="3 4">H1T</strain>
    </source>
</reference>
<feature type="compositionally biased region" description="Basic and acidic residues" evidence="1">
    <location>
        <begin position="34"/>
        <end position="60"/>
    </location>
</feature>
<feature type="transmembrane region" description="Helical" evidence="2">
    <location>
        <begin position="118"/>
        <end position="136"/>
    </location>
</feature>
<name>A0A6H3FDW2_9BACT</name>
<feature type="transmembrane region" description="Helical" evidence="2">
    <location>
        <begin position="148"/>
        <end position="167"/>
    </location>
</feature>
<evidence type="ECO:0000256" key="2">
    <source>
        <dbReference type="SAM" id="Phobius"/>
    </source>
</evidence>
<protein>
    <submittedName>
        <fullName evidence="3">Uncharacterized protein</fullName>
    </submittedName>
</protein>
<organism evidence="3 4">
    <name type="scientific">Desulfovibrio legallii</name>
    <dbReference type="NCBI Taxonomy" id="571438"/>
    <lineage>
        <taxon>Bacteria</taxon>
        <taxon>Pseudomonadati</taxon>
        <taxon>Thermodesulfobacteriota</taxon>
        <taxon>Desulfovibrionia</taxon>
        <taxon>Desulfovibrionales</taxon>
        <taxon>Desulfovibrionaceae</taxon>
        <taxon>Desulfovibrio</taxon>
    </lineage>
</organism>
<keyword evidence="2" id="KW-1133">Transmembrane helix</keyword>
<accession>A0A6H3FDW2</accession>
<dbReference type="EMBL" id="SIXC01000002">
    <property type="protein sequence ID" value="TBH81439.1"/>
    <property type="molecule type" value="Genomic_DNA"/>
</dbReference>
<gene>
    <name evidence="3" type="ORF">EB812_01355</name>
</gene>
<keyword evidence="4" id="KW-1185">Reference proteome</keyword>
<dbReference type="Proteomes" id="UP000292919">
    <property type="component" value="Unassembled WGS sequence"/>
</dbReference>
<keyword evidence="2" id="KW-0812">Transmembrane</keyword>
<proteinExistence type="predicted"/>
<dbReference type="AlphaFoldDB" id="A0A6H3FDW2"/>
<evidence type="ECO:0000313" key="3">
    <source>
        <dbReference type="EMBL" id="TBH81439.1"/>
    </source>
</evidence>
<keyword evidence="2" id="KW-0472">Membrane</keyword>
<evidence type="ECO:0000256" key="1">
    <source>
        <dbReference type="SAM" id="MobiDB-lite"/>
    </source>
</evidence>
<sequence>MPQSDQQPPRTPGANPGRKALPAGNGSSVTDGPKVVEAEVLHGDADAGHEREDARRDGTAGSRREEHFYYRATYGNRGDGFARLWSFGREDGNACLAPCITFTLFLVCLAQFGFLAGLGFVFFHTVGAVLGALSEVRRLAAGRVSNPWLWRLGNWAVSFLITVWLAGGFD</sequence>
<comment type="caution">
    <text evidence="3">The sequence shown here is derived from an EMBL/GenBank/DDBJ whole genome shotgun (WGS) entry which is preliminary data.</text>
</comment>
<dbReference type="RefSeq" id="WP_118230341.1">
    <property type="nucleotide sequence ID" value="NZ_DBFBQU010000246.1"/>
</dbReference>